<evidence type="ECO:0000313" key="2">
    <source>
        <dbReference type="EMBL" id="WNH52889.1"/>
    </source>
</evidence>
<evidence type="ECO:0000256" key="1">
    <source>
        <dbReference type="SAM" id="MobiDB-lite"/>
    </source>
</evidence>
<gene>
    <name evidence="2" type="ORF">PDM29_01070</name>
</gene>
<dbReference type="EMBL" id="CP115541">
    <property type="protein sequence ID" value="WNH52889.1"/>
    <property type="molecule type" value="Genomic_DNA"/>
</dbReference>
<feature type="region of interest" description="Disordered" evidence="1">
    <location>
        <begin position="105"/>
        <end position="162"/>
    </location>
</feature>
<sequence>MNAVVTNRVISISRRAWMVSGFLVLMLFCAGIQAFDRGPLHCASCGLGAPDIDANTKGFLESKLVAVDGYVPFWMYLTKTTYTICNATHCATYYQTFDGDYMTKGKVPRDQPGGGGLGSGSGNPGGGGQGGGNGGGGGGGGGGSGSVTVGEPDMVRPPNHEN</sequence>
<proteinExistence type="predicted"/>
<name>A0ABY9YRR9_9GAMM</name>
<feature type="compositionally biased region" description="Gly residues" evidence="1">
    <location>
        <begin position="112"/>
        <end position="145"/>
    </location>
</feature>
<reference evidence="2 3" key="1">
    <citation type="submission" date="2022-12" db="EMBL/GenBank/DDBJ databases">
        <title>Two new species, Stenotrophomonas aracearum and Stenotrophomonas oahuensis, isolated from Anthurium (Araceae family) in Hawaii.</title>
        <authorList>
            <person name="Chunag S.C."/>
            <person name="Dobhal S."/>
            <person name="Alvarez A."/>
            <person name="Arif M."/>
        </authorList>
    </citation>
    <scope>NUCLEOTIDE SEQUENCE [LARGE SCALE GENOMIC DNA]</scope>
    <source>
        <strain evidence="2 3">A5586</strain>
    </source>
</reference>
<dbReference type="Proteomes" id="UP001302072">
    <property type="component" value="Chromosome"/>
</dbReference>
<protein>
    <submittedName>
        <fullName evidence="2">Uncharacterized protein</fullName>
    </submittedName>
</protein>
<keyword evidence="3" id="KW-1185">Reference proteome</keyword>
<evidence type="ECO:0000313" key="3">
    <source>
        <dbReference type="Proteomes" id="UP001302072"/>
    </source>
</evidence>
<dbReference type="RefSeq" id="WP_311192059.1">
    <property type="nucleotide sequence ID" value="NZ_CP115541.1"/>
</dbReference>
<organism evidence="2 3">
    <name type="scientific">Stenotrophomonas oahuensis</name>
    <dbReference type="NCBI Taxonomy" id="3003271"/>
    <lineage>
        <taxon>Bacteria</taxon>
        <taxon>Pseudomonadati</taxon>
        <taxon>Pseudomonadota</taxon>
        <taxon>Gammaproteobacteria</taxon>
        <taxon>Lysobacterales</taxon>
        <taxon>Lysobacteraceae</taxon>
        <taxon>Stenotrophomonas</taxon>
    </lineage>
</organism>
<accession>A0ABY9YRR9</accession>